<dbReference type="GO" id="GO:0003924">
    <property type="term" value="F:GTPase activity"/>
    <property type="evidence" value="ECO:0007669"/>
    <property type="project" value="InterPro"/>
</dbReference>
<dbReference type="Gene3D" id="3.40.50.300">
    <property type="entry name" value="P-loop containing nucleotide triphosphate hydrolases"/>
    <property type="match status" value="1"/>
</dbReference>
<dbReference type="InterPro" id="IPR032090">
    <property type="entry name" value="RF3_C"/>
</dbReference>
<dbReference type="SUPFAM" id="SSF54980">
    <property type="entry name" value="EF-G C-terminal domain-like"/>
    <property type="match status" value="1"/>
</dbReference>
<dbReference type="EMBL" id="BJON01000002">
    <property type="protein sequence ID" value="GED66420.1"/>
    <property type="molecule type" value="Genomic_DNA"/>
</dbReference>
<sequence length="532" mass="60373">MSQTNSQWENEIAKRRTFAIISHPDAGKTTMTEKLLYYGGAIREAGVVKGRKNSKHATSDWMEIEKKRGISVTSSAMDFEYNGHHINILDTPGHQDFSEDTYRTLTAADAAVMIIDVAKGVEAQTIKLFKVCRMRGIPIFTFVNKLDRHGKDPFELLEEIERVLGIRSYPMNWPIGMGSYFSGVFDRMKSRVELYQTGTQHEDISFFPVEGAEDSLIGDRVGPDLWQQLQDEISLLDVAGDEYDPELINQGQLTPVFFGSAINNFGVQTFLDNFLQMAPAPSAKKSSAGMIDPYTNAFSGFIFKIQANMNPAHRDRIAFLRICSGKFERGMAVKHVRLGKDIKLAQPVQFMAQDREIVEESFAGDVIGLFDPGIFQIGDTLCVGQSFEYEEMPHFSPEFFSKVMVKDAMKHKQFQKGIMQLTEEGTVQLFRTYPMEELILGVVGVLQFEVLEYRLKAEYGVEIMLTRMPYQIARWLEGDKAELDVLKNKTVTDRYGRPVMLFESEYQLRVAMDKYSNVKFHESSLGLKAVQS</sequence>
<reference evidence="12" key="2">
    <citation type="submission" date="2015-07" db="EMBL/GenBank/DDBJ databases">
        <title>MeaNS - Measles Nucleotide Surveillance Program.</title>
        <authorList>
            <person name="Tran T."/>
            <person name="Druce J."/>
        </authorList>
    </citation>
    <scope>NUCLEOTIDE SEQUENCE</scope>
    <source>
        <strain evidence="12">DSM 9887</strain>
    </source>
</reference>
<dbReference type="CDD" id="cd04169">
    <property type="entry name" value="RF3"/>
    <property type="match status" value="1"/>
</dbReference>
<dbReference type="InterPro" id="IPR038467">
    <property type="entry name" value="RF3_dom_3_sf"/>
</dbReference>
<evidence type="ECO:0000313" key="14">
    <source>
        <dbReference type="Proteomes" id="UP000319578"/>
    </source>
</evidence>
<dbReference type="GO" id="GO:0006449">
    <property type="term" value="P:regulation of translational termination"/>
    <property type="evidence" value="ECO:0007669"/>
    <property type="project" value="UniProtKB-UniRule"/>
</dbReference>
<dbReference type="PANTHER" id="PTHR43556">
    <property type="entry name" value="PEPTIDE CHAIN RELEASE FACTOR RF3"/>
    <property type="match status" value="1"/>
</dbReference>
<evidence type="ECO:0000256" key="2">
    <source>
        <dbReference type="ARBA" id="ARBA00009978"/>
    </source>
</evidence>
<dbReference type="GO" id="GO:0016149">
    <property type="term" value="F:translation release factor activity, codon specific"/>
    <property type="evidence" value="ECO:0007669"/>
    <property type="project" value="UniProtKB-UniRule"/>
</dbReference>
<feature type="binding site" evidence="9">
    <location>
        <begin position="144"/>
        <end position="147"/>
    </location>
    <ligand>
        <name>GTP</name>
        <dbReference type="ChEBI" id="CHEBI:37565"/>
    </ligand>
</feature>
<protein>
    <recommendedName>
        <fullName evidence="8 9">Peptide chain release factor 3</fullName>
        <shortName evidence="9">RF-3</shortName>
    </recommendedName>
</protein>
<dbReference type="NCBIfam" id="NF001964">
    <property type="entry name" value="PRK00741.1"/>
    <property type="match status" value="1"/>
</dbReference>
<dbReference type="FunFam" id="3.40.50.300:FF:000542">
    <property type="entry name" value="Peptide chain release factor 3"/>
    <property type="match status" value="1"/>
</dbReference>
<keyword evidence="3 9" id="KW-0963">Cytoplasm</keyword>
<organism evidence="12 13">
    <name type="scientific">Brevibacillus reuszeri</name>
    <dbReference type="NCBI Taxonomy" id="54915"/>
    <lineage>
        <taxon>Bacteria</taxon>
        <taxon>Bacillati</taxon>
        <taxon>Bacillota</taxon>
        <taxon>Bacilli</taxon>
        <taxon>Bacillales</taxon>
        <taxon>Paenibacillaceae</taxon>
        <taxon>Brevibacillus</taxon>
    </lineage>
</organism>
<dbReference type="SUPFAM" id="SSF52540">
    <property type="entry name" value="P-loop containing nucleoside triphosphate hydrolases"/>
    <property type="match status" value="1"/>
</dbReference>
<dbReference type="EMBL" id="LGIQ01000009">
    <property type="protein sequence ID" value="KNB71308.1"/>
    <property type="molecule type" value="Genomic_DNA"/>
</dbReference>
<keyword evidence="5 9" id="KW-0648">Protein biosynthesis</keyword>
<dbReference type="Pfam" id="PF00009">
    <property type="entry name" value="GTP_EFTU"/>
    <property type="match status" value="1"/>
</dbReference>
<keyword evidence="4 9" id="KW-0547">Nucleotide-binding</keyword>
<feature type="binding site" evidence="9">
    <location>
        <begin position="22"/>
        <end position="29"/>
    </location>
    <ligand>
        <name>GTP</name>
        <dbReference type="ChEBI" id="CHEBI:37565"/>
    </ligand>
</feature>
<dbReference type="PROSITE" id="PS00301">
    <property type="entry name" value="G_TR_1"/>
    <property type="match status" value="1"/>
</dbReference>
<dbReference type="InterPro" id="IPR053905">
    <property type="entry name" value="EF-G-like_DII"/>
</dbReference>
<evidence type="ECO:0000313" key="11">
    <source>
        <dbReference type="EMBL" id="GED66420.1"/>
    </source>
</evidence>
<dbReference type="InterPro" id="IPR041732">
    <property type="entry name" value="RF3_GTP-bd"/>
</dbReference>
<dbReference type="PROSITE" id="PS51722">
    <property type="entry name" value="G_TR_2"/>
    <property type="match status" value="1"/>
</dbReference>
<evidence type="ECO:0000256" key="5">
    <source>
        <dbReference type="ARBA" id="ARBA00022917"/>
    </source>
</evidence>
<dbReference type="FunFam" id="3.30.70.3280:FF:000001">
    <property type="entry name" value="Peptide chain release factor 3"/>
    <property type="match status" value="1"/>
</dbReference>
<dbReference type="NCBIfam" id="TIGR00231">
    <property type="entry name" value="small_GTP"/>
    <property type="match status" value="1"/>
</dbReference>
<evidence type="ECO:0000256" key="4">
    <source>
        <dbReference type="ARBA" id="ARBA00022741"/>
    </source>
</evidence>
<dbReference type="Proteomes" id="UP000036834">
    <property type="component" value="Unassembled WGS sequence"/>
</dbReference>
<evidence type="ECO:0000313" key="13">
    <source>
        <dbReference type="Proteomes" id="UP000036834"/>
    </source>
</evidence>
<reference evidence="11 14" key="3">
    <citation type="submission" date="2019-06" db="EMBL/GenBank/DDBJ databases">
        <title>Whole genome shotgun sequence of Brevibacillus reuszeri NBRC 15719.</title>
        <authorList>
            <person name="Hosoyama A."/>
            <person name="Uohara A."/>
            <person name="Ohji S."/>
            <person name="Ichikawa N."/>
        </authorList>
    </citation>
    <scope>NUCLEOTIDE SEQUENCE [LARGE SCALE GENOMIC DNA]</scope>
    <source>
        <strain evidence="11 14">NBRC 15719</strain>
    </source>
</reference>
<accession>A0A0K9YRF9</accession>
<dbReference type="NCBIfam" id="TIGR00503">
    <property type="entry name" value="prfC"/>
    <property type="match status" value="1"/>
</dbReference>
<dbReference type="Gene3D" id="2.40.30.10">
    <property type="entry name" value="Translation factors"/>
    <property type="match status" value="1"/>
</dbReference>
<dbReference type="InterPro" id="IPR031157">
    <property type="entry name" value="G_TR_CS"/>
</dbReference>
<feature type="binding site" evidence="9">
    <location>
        <begin position="90"/>
        <end position="94"/>
    </location>
    <ligand>
        <name>GTP</name>
        <dbReference type="ChEBI" id="CHEBI:37565"/>
    </ligand>
</feature>
<dbReference type="InterPro" id="IPR027417">
    <property type="entry name" value="P-loop_NTPase"/>
</dbReference>
<name>A0A0K9YRF9_9BACL</name>
<evidence type="ECO:0000256" key="6">
    <source>
        <dbReference type="ARBA" id="ARBA00023134"/>
    </source>
</evidence>
<dbReference type="PATRIC" id="fig|54915.3.peg.3345"/>
<dbReference type="OrthoDB" id="9801591at2"/>
<dbReference type="InterPro" id="IPR004548">
    <property type="entry name" value="PrfC"/>
</dbReference>
<dbReference type="Gene3D" id="3.30.70.3280">
    <property type="entry name" value="Peptide chain release factor 3, domain III"/>
    <property type="match status" value="1"/>
</dbReference>
<keyword evidence="14" id="KW-1185">Reference proteome</keyword>
<dbReference type="FunFam" id="2.40.30.10:FF:000040">
    <property type="entry name" value="Peptide chain release factor 3"/>
    <property type="match status" value="1"/>
</dbReference>
<dbReference type="GO" id="GO:0005525">
    <property type="term" value="F:GTP binding"/>
    <property type="evidence" value="ECO:0007669"/>
    <property type="project" value="UniProtKB-UniRule"/>
</dbReference>
<dbReference type="PRINTS" id="PR00315">
    <property type="entry name" value="ELONGATNFCT"/>
</dbReference>
<dbReference type="CDD" id="cd03689">
    <property type="entry name" value="RF3_II"/>
    <property type="match status" value="1"/>
</dbReference>
<dbReference type="HAMAP" id="MF_00072">
    <property type="entry name" value="Rel_fac_3"/>
    <property type="match status" value="1"/>
</dbReference>
<dbReference type="STRING" id="54915.ADS79_21100"/>
<feature type="domain" description="Tr-type G" evidence="10">
    <location>
        <begin position="13"/>
        <end position="282"/>
    </location>
</feature>
<dbReference type="Proteomes" id="UP000319578">
    <property type="component" value="Unassembled WGS sequence"/>
</dbReference>
<dbReference type="InterPro" id="IPR005225">
    <property type="entry name" value="Small_GTP-bd"/>
</dbReference>
<comment type="caution">
    <text evidence="12">The sequence shown here is derived from an EMBL/GenBank/DDBJ whole genome shotgun (WGS) entry which is preliminary data.</text>
</comment>
<evidence type="ECO:0000256" key="9">
    <source>
        <dbReference type="HAMAP-Rule" id="MF_00072"/>
    </source>
</evidence>
<dbReference type="InterPro" id="IPR009000">
    <property type="entry name" value="Transl_B-barrel_sf"/>
</dbReference>
<dbReference type="Pfam" id="PF16658">
    <property type="entry name" value="RF3_C"/>
    <property type="match status" value="1"/>
</dbReference>
<evidence type="ECO:0000313" key="12">
    <source>
        <dbReference type="EMBL" id="KNB71308.1"/>
    </source>
</evidence>
<comment type="similarity">
    <text evidence="2 9">Belongs to the TRAFAC class translation factor GTPase superfamily. Classic translation factor GTPase family. PrfC subfamily.</text>
</comment>
<dbReference type="PANTHER" id="PTHR43556:SF2">
    <property type="entry name" value="PEPTIDE CHAIN RELEASE FACTOR RF3"/>
    <property type="match status" value="1"/>
</dbReference>
<dbReference type="GO" id="GO:0005829">
    <property type="term" value="C:cytosol"/>
    <property type="evidence" value="ECO:0007669"/>
    <property type="project" value="TreeGrafter"/>
</dbReference>
<dbReference type="InterPro" id="IPR035647">
    <property type="entry name" value="EFG_III/V"/>
</dbReference>
<comment type="function">
    <text evidence="7 9">Increases the formation of ribosomal termination complexes and stimulates activities of RF-1 and RF-2. It binds guanine nucleotides and has strong preference for UGA stop codons. It may interact directly with the ribosome. The stimulation of RF-1 and RF-2 is significantly reduced by GTP and GDP, but not by GMP.</text>
</comment>
<dbReference type="GO" id="GO:0016150">
    <property type="term" value="F:translation release factor activity, codon nonspecific"/>
    <property type="evidence" value="ECO:0007669"/>
    <property type="project" value="TreeGrafter"/>
</dbReference>
<dbReference type="Pfam" id="PF22042">
    <property type="entry name" value="EF-G_D2"/>
    <property type="match status" value="1"/>
</dbReference>
<dbReference type="InterPro" id="IPR000795">
    <property type="entry name" value="T_Tr_GTP-bd_dom"/>
</dbReference>
<gene>
    <name evidence="9 11" type="primary">prfC</name>
    <name evidence="12" type="ORF">ADS79_21100</name>
    <name evidence="11" type="ORF">BRE01_01220</name>
</gene>
<evidence type="ECO:0000256" key="1">
    <source>
        <dbReference type="ARBA" id="ARBA00004496"/>
    </source>
</evidence>
<evidence type="ECO:0000256" key="3">
    <source>
        <dbReference type="ARBA" id="ARBA00022490"/>
    </source>
</evidence>
<reference evidence="13" key="1">
    <citation type="submission" date="2015-07" db="EMBL/GenBank/DDBJ databases">
        <title>Genome sequencing project for genomic taxonomy and phylogenomics of Bacillus-like bacteria.</title>
        <authorList>
            <person name="Liu B."/>
            <person name="Wang J."/>
            <person name="Zhu Y."/>
            <person name="Liu G."/>
            <person name="Chen Q."/>
            <person name="Chen Z."/>
            <person name="Lan J."/>
            <person name="Che J."/>
            <person name="Ge C."/>
            <person name="Shi H."/>
            <person name="Pan Z."/>
            <person name="Liu X."/>
        </authorList>
    </citation>
    <scope>NUCLEOTIDE SEQUENCE [LARGE SCALE GENOMIC DNA]</scope>
    <source>
        <strain evidence="13">DSM 9887</strain>
    </source>
</reference>
<dbReference type="SUPFAM" id="SSF50447">
    <property type="entry name" value="Translation proteins"/>
    <property type="match status" value="1"/>
</dbReference>
<keyword evidence="6 9" id="KW-0342">GTP-binding</keyword>
<dbReference type="AlphaFoldDB" id="A0A0K9YRF9"/>
<comment type="subcellular location">
    <subcellularLocation>
        <location evidence="1 9">Cytoplasm</location>
    </subcellularLocation>
</comment>
<evidence type="ECO:0000256" key="8">
    <source>
        <dbReference type="ARBA" id="ARBA00073639"/>
    </source>
</evidence>
<evidence type="ECO:0000256" key="7">
    <source>
        <dbReference type="ARBA" id="ARBA00025017"/>
    </source>
</evidence>
<evidence type="ECO:0000259" key="10">
    <source>
        <dbReference type="PROSITE" id="PS51722"/>
    </source>
</evidence>
<dbReference type="RefSeq" id="WP_049740342.1">
    <property type="nucleotide sequence ID" value="NZ_BJON01000002.1"/>
</dbReference>
<proteinExistence type="inferred from homology"/>